<feature type="compositionally biased region" description="Basic and acidic residues" evidence="1">
    <location>
        <begin position="383"/>
        <end position="402"/>
    </location>
</feature>
<sequence length="402" mass="44583">MHIRDVGQLQLQVDGVTRSFAEWSAHYADTYYPRLGEQCYRVPAQHFNEQKLVSNESFRGVELGVPDHSKSFGDLAHTLVLEYFEEVGHRLQARGSGPLFIISSVNYENYLAKLKIHEKGKKKMTAKGARGDDSRKERDKKTMKDDDEANVEVARPGESGVETGSEAQDEASPLADWVATSAVEDGHRVNADTCLKREDSKMAAVQEASTREAASNTSTEKSNYLESSAQVRQVDQSFQQPRQVGQSCKQTALHLNEFSQQPSFLLARDEPARITSNGQLGCSQSSASAGDDESTSWGSSQQDGFAKHCRPNEENKKSRRKKRNQGKRANVQEPENHVNLRASDKCVYDRAVGCEHRTGQVVHGRGDSVLATTAADKQVNDNGDERLGGNVAERTRGRQEKK</sequence>
<feature type="compositionally biased region" description="Basic and acidic residues" evidence="1">
    <location>
        <begin position="129"/>
        <end position="144"/>
    </location>
</feature>
<feature type="region of interest" description="Disordered" evidence="1">
    <location>
        <begin position="200"/>
        <end position="248"/>
    </location>
</feature>
<keyword evidence="3" id="KW-1185">Reference proteome</keyword>
<proteinExistence type="predicted"/>
<feature type="compositionally biased region" description="Polar residues" evidence="1">
    <location>
        <begin position="212"/>
        <end position="248"/>
    </location>
</feature>
<protein>
    <submittedName>
        <fullName evidence="2">Uncharacterized protein</fullName>
    </submittedName>
</protein>
<feature type="region of interest" description="Disordered" evidence="1">
    <location>
        <begin position="264"/>
        <end position="342"/>
    </location>
</feature>
<comment type="caution">
    <text evidence="2">The sequence shown here is derived from an EMBL/GenBank/DDBJ whole genome shotgun (WGS) entry which is preliminary data.</text>
</comment>
<dbReference type="Proteomes" id="UP000245119">
    <property type="component" value="Linkage Group LG8"/>
</dbReference>
<feature type="compositionally biased region" description="Basic residues" evidence="1">
    <location>
        <begin position="317"/>
        <end position="326"/>
    </location>
</feature>
<accession>A0A2T7NWQ2</accession>
<dbReference type="AlphaFoldDB" id="A0A2T7NWQ2"/>
<organism evidence="2 3">
    <name type="scientific">Pomacea canaliculata</name>
    <name type="common">Golden apple snail</name>
    <dbReference type="NCBI Taxonomy" id="400727"/>
    <lineage>
        <taxon>Eukaryota</taxon>
        <taxon>Metazoa</taxon>
        <taxon>Spiralia</taxon>
        <taxon>Lophotrochozoa</taxon>
        <taxon>Mollusca</taxon>
        <taxon>Gastropoda</taxon>
        <taxon>Caenogastropoda</taxon>
        <taxon>Architaenioglossa</taxon>
        <taxon>Ampullarioidea</taxon>
        <taxon>Ampullariidae</taxon>
        <taxon>Pomacea</taxon>
    </lineage>
</organism>
<feature type="compositionally biased region" description="Polar residues" evidence="1">
    <location>
        <begin position="274"/>
        <end position="288"/>
    </location>
</feature>
<evidence type="ECO:0000313" key="2">
    <source>
        <dbReference type="EMBL" id="PVD25599.1"/>
    </source>
</evidence>
<gene>
    <name evidence="2" type="ORF">C0Q70_13257</name>
</gene>
<feature type="region of interest" description="Disordered" evidence="1">
    <location>
        <begin position="373"/>
        <end position="402"/>
    </location>
</feature>
<evidence type="ECO:0000313" key="3">
    <source>
        <dbReference type="Proteomes" id="UP000245119"/>
    </source>
</evidence>
<evidence type="ECO:0000256" key="1">
    <source>
        <dbReference type="SAM" id="MobiDB-lite"/>
    </source>
</evidence>
<dbReference type="EMBL" id="PZQS01000008">
    <property type="protein sequence ID" value="PVD25599.1"/>
    <property type="molecule type" value="Genomic_DNA"/>
</dbReference>
<feature type="region of interest" description="Disordered" evidence="1">
    <location>
        <begin position="121"/>
        <end position="172"/>
    </location>
</feature>
<reference evidence="2 3" key="1">
    <citation type="submission" date="2018-04" db="EMBL/GenBank/DDBJ databases">
        <title>The genome of golden apple snail Pomacea canaliculata provides insight into stress tolerance and invasive adaptation.</title>
        <authorList>
            <person name="Liu C."/>
            <person name="Liu B."/>
            <person name="Ren Y."/>
            <person name="Zhang Y."/>
            <person name="Wang H."/>
            <person name="Li S."/>
            <person name="Jiang F."/>
            <person name="Yin L."/>
            <person name="Zhang G."/>
            <person name="Qian W."/>
            <person name="Fan W."/>
        </authorList>
    </citation>
    <scope>NUCLEOTIDE SEQUENCE [LARGE SCALE GENOMIC DNA]</scope>
    <source>
        <strain evidence="2">SZHN2017</strain>
        <tissue evidence="2">Muscle</tissue>
    </source>
</reference>
<name>A0A2T7NWQ2_POMCA</name>